<sequence length="213" mass="23459">MTAEPDTTINVNSQDLQALGNAGINKADIEKMLHALATDLRSGNEAAVHDQANGLTAAEIEILREGGAYGLDDTFPGALARSRRLAVMRLQLEFKQLQRDSLYASAVAELLGISAARVRQLTNPGNPGLYSFKGARSKAWFPRWQFVESSVIPHLRLVLQTLSPQAHPVTVQQFMTQVNNDLWSSELEENLSPRDWLIAGYPAEPVLSLIRDI</sequence>
<reference evidence="1 2" key="1">
    <citation type="submission" date="2022-07" db="EMBL/GenBank/DDBJ databases">
        <title>A copper resistant bacterium isolated from sediment samples of deep sea hydrothermal areas.</title>
        <authorList>
            <person name="Zeng X."/>
        </authorList>
    </citation>
    <scope>NUCLEOTIDE SEQUENCE [LARGE SCALE GENOMIC DNA]</scope>
    <source>
        <strain evidence="2">CuT 6</strain>
    </source>
</reference>
<dbReference type="RefSeq" id="WP_341582063.1">
    <property type="nucleotide sequence ID" value="NZ_CP101118.1"/>
</dbReference>
<name>A0ABZ2W3G2_9GAMM</name>
<evidence type="ECO:0000313" key="1">
    <source>
        <dbReference type="EMBL" id="WZF89292.1"/>
    </source>
</evidence>
<evidence type="ECO:0000313" key="2">
    <source>
        <dbReference type="Proteomes" id="UP001475781"/>
    </source>
</evidence>
<protein>
    <submittedName>
        <fullName evidence="1">Uncharacterized protein</fullName>
    </submittedName>
</protein>
<keyword evidence="2" id="KW-1185">Reference proteome</keyword>
<proteinExistence type="predicted"/>
<gene>
    <name evidence="1" type="ORF">NLK58_03505</name>
</gene>
<organism evidence="1 2">
    <name type="scientific">Marinobacter metalliresistant</name>
    <dbReference type="NCBI Taxonomy" id="2961995"/>
    <lineage>
        <taxon>Bacteria</taxon>
        <taxon>Pseudomonadati</taxon>
        <taxon>Pseudomonadota</taxon>
        <taxon>Gammaproteobacteria</taxon>
        <taxon>Pseudomonadales</taxon>
        <taxon>Marinobacteraceae</taxon>
        <taxon>Marinobacter</taxon>
    </lineage>
</organism>
<dbReference type="EMBL" id="CP101118">
    <property type="protein sequence ID" value="WZF89292.1"/>
    <property type="molecule type" value="Genomic_DNA"/>
</dbReference>
<accession>A0ABZ2W3G2</accession>
<dbReference type="Proteomes" id="UP001475781">
    <property type="component" value="Chromosome"/>
</dbReference>